<feature type="transmembrane region" description="Helical" evidence="2">
    <location>
        <begin position="329"/>
        <end position="346"/>
    </location>
</feature>
<keyword evidence="4" id="KW-1185">Reference proteome</keyword>
<feature type="region of interest" description="Disordered" evidence="1">
    <location>
        <begin position="391"/>
        <end position="425"/>
    </location>
</feature>
<feature type="transmembrane region" description="Helical" evidence="2">
    <location>
        <begin position="260"/>
        <end position="280"/>
    </location>
</feature>
<dbReference type="NCBIfam" id="NF033912">
    <property type="entry name" value="msc"/>
    <property type="match status" value="1"/>
</dbReference>
<dbReference type="Gene3D" id="1.10.287.1260">
    <property type="match status" value="2"/>
</dbReference>
<keyword evidence="2" id="KW-0812">Transmembrane</keyword>
<dbReference type="GeneID" id="303305457"/>
<dbReference type="InterPro" id="IPR008910">
    <property type="entry name" value="MSC_TM_helix"/>
</dbReference>
<dbReference type="EMBL" id="BMKX01000009">
    <property type="protein sequence ID" value="GGJ70142.1"/>
    <property type="molecule type" value="Genomic_DNA"/>
</dbReference>
<feature type="transmembrane region" description="Helical" evidence="2">
    <location>
        <begin position="167"/>
        <end position="195"/>
    </location>
</feature>
<dbReference type="PANTHER" id="PTHR30221">
    <property type="entry name" value="SMALL-CONDUCTANCE MECHANOSENSITIVE CHANNEL"/>
    <property type="match status" value="1"/>
</dbReference>
<sequence length="425" mass="44742">MQSQNVLGNIDWASMLQKIAIALVILIITWLIAKVVKWAVSKLVTKIKFLQKQGTDGKQIGDSLGKVAGLIVWLFGLVAILQVFALTEVLSPVQDLLGGVMGFLPNLIGAAFIFIIGYVIANVIKQLIQTGLGTVDFSALVRKVTPGDAEEVDPETSIRTQRTIVDVIANIVFALILLVVSISALQVLGIAAISVPAQEMLQIVLTAIPQVIMALILLAVGFLIAKFVGKLIESTLRGVGTDRVVAGWGVVPESQSASGILATIVKIAIILFFAVMAASMLNFPAITNILNEVLELGGKVVFGAVIIAIGFVLANVIRRLMGDTTASKIVRYTAIALFVAMGLKYMGLADSIINMAFGAIVIGAALAAALAFGLGGRDAAARTLEKIDLNKLDEPASTGTVPTRPAPTTPTRPSPTTPPTTPDEF</sequence>
<evidence type="ECO:0008006" key="5">
    <source>
        <dbReference type="Google" id="ProtNLM"/>
    </source>
</evidence>
<feature type="transmembrane region" description="Helical" evidence="2">
    <location>
        <begin position="97"/>
        <end position="121"/>
    </location>
</feature>
<feature type="transmembrane region" description="Helical" evidence="2">
    <location>
        <begin position="300"/>
        <end position="317"/>
    </location>
</feature>
<evidence type="ECO:0000256" key="1">
    <source>
        <dbReference type="SAM" id="MobiDB-lite"/>
    </source>
</evidence>
<dbReference type="Pfam" id="PF05552">
    <property type="entry name" value="MS_channel_1st_1"/>
    <property type="match status" value="3"/>
</dbReference>
<feature type="transmembrane region" description="Helical" evidence="2">
    <location>
        <begin position="12"/>
        <end position="33"/>
    </location>
</feature>
<proteinExistence type="predicted"/>
<protein>
    <recommendedName>
        <fullName evidence="5">Mechanosensitive ion channel</fullName>
    </recommendedName>
</protein>
<dbReference type="Proteomes" id="UP000606115">
    <property type="component" value="Unassembled WGS sequence"/>
</dbReference>
<dbReference type="PANTHER" id="PTHR30221:SF1">
    <property type="entry name" value="SMALL-CONDUCTANCE MECHANOSENSITIVE CHANNEL"/>
    <property type="match status" value="1"/>
</dbReference>
<name>A0ABQ2DT40_9MICC</name>
<keyword evidence="2" id="KW-0472">Membrane</keyword>
<comment type="caution">
    <text evidence="3">The sequence shown here is derived from an EMBL/GenBank/DDBJ whole genome shotgun (WGS) entry which is preliminary data.</text>
</comment>
<evidence type="ECO:0000256" key="2">
    <source>
        <dbReference type="SAM" id="Phobius"/>
    </source>
</evidence>
<accession>A0ABQ2DT40</accession>
<gene>
    <name evidence="3" type="ORF">GCM10007173_31220</name>
</gene>
<dbReference type="InterPro" id="IPR045275">
    <property type="entry name" value="MscS_archaea/bacteria_type"/>
</dbReference>
<feature type="transmembrane region" description="Helical" evidence="2">
    <location>
        <begin position="207"/>
        <end position="228"/>
    </location>
</feature>
<feature type="compositionally biased region" description="Pro residues" evidence="1">
    <location>
        <begin position="404"/>
        <end position="425"/>
    </location>
</feature>
<reference evidence="4" key="1">
    <citation type="journal article" date="2019" name="Int. J. Syst. Evol. Microbiol.">
        <title>The Global Catalogue of Microorganisms (GCM) 10K type strain sequencing project: providing services to taxonomists for standard genome sequencing and annotation.</title>
        <authorList>
            <consortium name="The Broad Institute Genomics Platform"/>
            <consortium name="The Broad Institute Genome Sequencing Center for Infectious Disease"/>
            <person name="Wu L."/>
            <person name="Ma J."/>
        </authorList>
    </citation>
    <scope>NUCLEOTIDE SEQUENCE [LARGE SCALE GENOMIC DNA]</scope>
    <source>
        <strain evidence="4">CGMCC 1.3685</strain>
    </source>
</reference>
<evidence type="ECO:0000313" key="3">
    <source>
        <dbReference type="EMBL" id="GGJ70142.1"/>
    </source>
</evidence>
<organism evidence="3 4">
    <name type="scientific">Glutamicibacter ardleyensis</name>
    <dbReference type="NCBI Taxonomy" id="225894"/>
    <lineage>
        <taxon>Bacteria</taxon>
        <taxon>Bacillati</taxon>
        <taxon>Actinomycetota</taxon>
        <taxon>Actinomycetes</taxon>
        <taxon>Micrococcales</taxon>
        <taxon>Micrococcaceae</taxon>
        <taxon>Glutamicibacter</taxon>
    </lineage>
</organism>
<dbReference type="RefSeq" id="WP_096255940.1">
    <property type="nucleotide sequence ID" value="NZ_BMKX01000009.1"/>
</dbReference>
<evidence type="ECO:0000313" key="4">
    <source>
        <dbReference type="Proteomes" id="UP000606115"/>
    </source>
</evidence>
<feature type="transmembrane region" description="Helical" evidence="2">
    <location>
        <begin position="352"/>
        <end position="374"/>
    </location>
</feature>
<feature type="transmembrane region" description="Helical" evidence="2">
    <location>
        <begin position="67"/>
        <end position="85"/>
    </location>
</feature>
<keyword evidence="2" id="KW-1133">Transmembrane helix</keyword>